<dbReference type="AlphaFoldDB" id="W9VHL9"/>
<proteinExistence type="inferred from homology"/>
<dbReference type="SUPFAM" id="SSF56300">
    <property type="entry name" value="Metallo-dependent phosphatases"/>
    <property type="match status" value="1"/>
</dbReference>
<dbReference type="InterPro" id="IPR029052">
    <property type="entry name" value="Metallo-depent_PP-like"/>
</dbReference>
<evidence type="ECO:0000313" key="3">
    <source>
        <dbReference type="EMBL" id="EXJ16496.1"/>
    </source>
</evidence>
<keyword evidence="4" id="KW-1185">Reference proteome</keyword>
<dbReference type="InterPro" id="IPR024654">
    <property type="entry name" value="Calcineurin-like_PHP_lpxH"/>
</dbReference>
<evidence type="ECO:0000256" key="1">
    <source>
        <dbReference type="ARBA" id="ARBA00008950"/>
    </source>
</evidence>
<gene>
    <name evidence="3" type="ORF">D779_0097</name>
</gene>
<dbReference type="RefSeq" id="WP_052347781.1">
    <property type="nucleotide sequence ID" value="NZ_AONC01000010.1"/>
</dbReference>
<accession>W9VHL9</accession>
<dbReference type="Gene3D" id="3.60.21.10">
    <property type="match status" value="1"/>
</dbReference>
<name>W9VHL9_9GAMM</name>
<protein>
    <recommendedName>
        <fullName evidence="2">Calcineurin-like phosphoesterase domain-containing protein</fullName>
    </recommendedName>
</protein>
<evidence type="ECO:0000313" key="4">
    <source>
        <dbReference type="Proteomes" id="UP000019460"/>
    </source>
</evidence>
<dbReference type="OrthoDB" id="9813918at2"/>
<dbReference type="Proteomes" id="UP000019460">
    <property type="component" value="Unassembled WGS sequence"/>
</dbReference>
<feature type="domain" description="Calcineurin-like phosphoesterase" evidence="2">
    <location>
        <begin position="6"/>
        <end position="185"/>
    </location>
</feature>
<dbReference type="Pfam" id="PF12850">
    <property type="entry name" value="Metallophos_2"/>
    <property type="match status" value="1"/>
</dbReference>
<dbReference type="eggNOG" id="COG0639">
    <property type="taxonomic scope" value="Bacteria"/>
</dbReference>
<organism evidence="3 4">
    <name type="scientific">Imhoffiella purpurea</name>
    <dbReference type="NCBI Taxonomy" id="1249627"/>
    <lineage>
        <taxon>Bacteria</taxon>
        <taxon>Pseudomonadati</taxon>
        <taxon>Pseudomonadota</taxon>
        <taxon>Gammaproteobacteria</taxon>
        <taxon>Chromatiales</taxon>
        <taxon>Chromatiaceae</taxon>
        <taxon>Imhoffiella</taxon>
    </lineage>
</organism>
<comment type="similarity">
    <text evidence="1">Belongs to the metallophosphoesterase superfamily. YfcE family.</text>
</comment>
<comment type="caution">
    <text evidence="3">The sequence shown here is derived from an EMBL/GenBank/DDBJ whole genome shotgun (WGS) entry which is preliminary data.</text>
</comment>
<sequence>MNKIRRLGLIGDIHGDDALLEQALRLLSERGVERIAATGDIVDGPGSIDRCCELLAAHRVLAVRGNHDRWLLEGVLRDLPHATLASALTPTAKDFIAGLPPTLELDTPRGRLLLCHGLGPHDTKKVNPDDSGYALESNFELQELLCSSRGYRWILNGHSHRRMVRHFPEGTTIVNAGTLGPDEHSGGCLELDFETGVARLFEFTPTGRLDSAPSEIPLLG</sequence>
<dbReference type="STRING" id="1249627.D779_0097"/>
<reference evidence="3 4" key="1">
    <citation type="submission" date="2012-11" db="EMBL/GenBank/DDBJ databases">
        <title>Genome assembly of Thiorhodococcus sp. AK35.</title>
        <authorList>
            <person name="Nupur N."/>
            <person name="Khatri I."/>
            <person name="Subramanian S."/>
            <person name="Pinnaka A."/>
        </authorList>
    </citation>
    <scope>NUCLEOTIDE SEQUENCE [LARGE SCALE GENOMIC DNA]</scope>
    <source>
        <strain evidence="3 4">AK35</strain>
    </source>
</reference>
<dbReference type="EMBL" id="AONC01000010">
    <property type="protein sequence ID" value="EXJ16496.1"/>
    <property type="molecule type" value="Genomic_DNA"/>
</dbReference>
<evidence type="ECO:0000259" key="2">
    <source>
        <dbReference type="Pfam" id="PF12850"/>
    </source>
</evidence>